<reference evidence="8 9" key="1">
    <citation type="journal article" date="2016" name="Nat. Commun.">
        <title>Thousands of microbial genomes shed light on interconnected biogeochemical processes in an aquifer system.</title>
        <authorList>
            <person name="Anantharaman K."/>
            <person name="Brown C.T."/>
            <person name="Hug L.A."/>
            <person name="Sharon I."/>
            <person name="Castelle C.J."/>
            <person name="Probst A.J."/>
            <person name="Thomas B.C."/>
            <person name="Singh A."/>
            <person name="Wilkins M.J."/>
            <person name="Karaoz U."/>
            <person name="Brodie E.L."/>
            <person name="Williams K.H."/>
            <person name="Hubbard S.S."/>
            <person name="Banfield J.F."/>
        </authorList>
    </citation>
    <scope>NUCLEOTIDE SEQUENCE [LARGE SCALE GENOMIC DNA]</scope>
</reference>
<dbReference type="Pfam" id="PF07690">
    <property type="entry name" value="MFS_1"/>
    <property type="match status" value="1"/>
</dbReference>
<evidence type="ECO:0000313" key="8">
    <source>
        <dbReference type="EMBL" id="OHB01743.1"/>
    </source>
</evidence>
<feature type="transmembrane region" description="Helical" evidence="7">
    <location>
        <begin position="358"/>
        <end position="373"/>
    </location>
</feature>
<feature type="transmembrane region" description="Helical" evidence="7">
    <location>
        <begin position="127"/>
        <end position="149"/>
    </location>
</feature>
<feature type="transmembrane region" description="Helical" evidence="7">
    <location>
        <begin position="87"/>
        <end position="107"/>
    </location>
</feature>
<dbReference type="PANTHER" id="PTHR23517:SF3">
    <property type="entry name" value="INTEGRAL MEMBRANE TRANSPORT PROTEIN"/>
    <property type="match status" value="1"/>
</dbReference>
<comment type="subcellular location">
    <subcellularLocation>
        <location evidence="1">Cell membrane</location>
        <topology evidence="1">Multi-pass membrane protein</topology>
    </subcellularLocation>
</comment>
<evidence type="ECO:0000256" key="7">
    <source>
        <dbReference type="SAM" id="Phobius"/>
    </source>
</evidence>
<gene>
    <name evidence="8" type="ORF">A3A96_04235</name>
</gene>
<accession>A0A1G2TX45</accession>
<proteinExistence type="predicted"/>
<dbReference type="EMBL" id="MHWB01000010">
    <property type="protein sequence ID" value="OHB01743.1"/>
    <property type="molecule type" value="Genomic_DNA"/>
</dbReference>
<evidence type="ECO:0000256" key="4">
    <source>
        <dbReference type="ARBA" id="ARBA00022692"/>
    </source>
</evidence>
<dbReference type="SUPFAM" id="SSF103473">
    <property type="entry name" value="MFS general substrate transporter"/>
    <property type="match status" value="1"/>
</dbReference>
<evidence type="ECO:0000256" key="5">
    <source>
        <dbReference type="ARBA" id="ARBA00022989"/>
    </source>
</evidence>
<dbReference type="Proteomes" id="UP000177707">
    <property type="component" value="Unassembled WGS sequence"/>
</dbReference>
<dbReference type="InterPro" id="IPR050171">
    <property type="entry name" value="MFS_Transporters"/>
</dbReference>
<dbReference type="PANTHER" id="PTHR23517">
    <property type="entry name" value="RESISTANCE PROTEIN MDTM, PUTATIVE-RELATED-RELATED"/>
    <property type="match status" value="1"/>
</dbReference>
<dbReference type="InterPro" id="IPR036259">
    <property type="entry name" value="MFS_trans_sf"/>
</dbReference>
<dbReference type="GO" id="GO:0022857">
    <property type="term" value="F:transmembrane transporter activity"/>
    <property type="evidence" value="ECO:0007669"/>
    <property type="project" value="InterPro"/>
</dbReference>
<keyword evidence="3" id="KW-1003">Cell membrane</keyword>
<feature type="transmembrane region" description="Helical" evidence="7">
    <location>
        <begin position="236"/>
        <end position="258"/>
    </location>
</feature>
<dbReference type="STRING" id="1802758.A3A96_04235"/>
<evidence type="ECO:0000256" key="1">
    <source>
        <dbReference type="ARBA" id="ARBA00004651"/>
    </source>
</evidence>
<comment type="caution">
    <text evidence="8">The sequence shown here is derived from an EMBL/GenBank/DDBJ whole genome shotgun (WGS) entry which is preliminary data.</text>
</comment>
<evidence type="ECO:0000313" key="9">
    <source>
        <dbReference type="Proteomes" id="UP000177707"/>
    </source>
</evidence>
<organism evidence="8 9">
    <name type="scientific">Candidatus Zambryskibacteria bacterium RIFCSPLOWO2_01_FULL_39_39</name>
    <dbReference type="NCBI Taxonomy" id="1802758"/>
    <lineage>
        <taxon>Bacteria</taxon>
        <taxon>Candidatus Zambryskiibacteriota</taxon>
    </lineage>
</organism>
<keyword evidence="5 7" id="KW-1133">Transmembrane helix</keyword>
<evidence type="ECO:0000256" key="6">
    <source>
        <dbReference type="ARBA" id="ARBA00023136"/>
    </source>
</evidence>
<feature type="transmembrane region" description="Helical" evidence="7">
    <location>
        <begin position="203"/>
        <end position="224"/>
    </location>
</feature>
<evidence type="ECO:0000256" key="3">
    <source>
        <dbReference type="ARBA" id="ARBA00022475"/>
    </source>
</evidence>
<keyword evidence="2" id="KW-0813">Transport</keyword>
<dbReference type="AlphaFoldDB" id="A0A1G2TX45"/>
<evidence type="ECO:0000256" key="2">
    <source>
        <dbReference type="ARBA" id="ARBA00022448"/>
    </source>
</evidence>
<keyword evidence="4 7" id="KW-0812">Transmembrane</keyword>
<dbReference type="GO" id="GO:0005886">
    <property type="term" value="C:plasma membrane"/>
    <property type="evidence" value="ECO:0007669"/>
    <property type="project" value="UniProtKB-SubCell"/>
</dbReference>
<feature type="transmembrane region" description="Helical" evidence="7">
    <location>
        <begin position="33"/>
        <end position="52"/>
    </location>
</feature>
<feature type="transmembrane region" description="Helical" evidence="7">
    <location>
        <begin position="155"/>
        <end position="174"/>
    </location>
</feature>
<dbReference type="Gene3D" id="1.20.1250.20">
    <property type="entry name" value="MFS general substrate transporter like domains"/>
    <property type="match status" value="1"/>
</dbReference>
<feature type="transmembrane region" description="Helical" evidence="7">
    <location>
        <begin position="64"/>
        <end position="81"/>
    </location>
</feature>
<sequence length="378" mass="42781">MGLVYLSGFLFAVHLALITYVNSSLLKQFVGDNTLNILYIGGSLLSIVFLLLAPSILRKSGSVLTFLFFITLEIFAIFGMASTNVAALVIILFLIHIATSSMLYFCIDINLEQETKIEGETGGKRSILLTISNFAWVLSPLTLVFLVTQNTFGKVYLLSAVALIPLFIIVSIFFKNTKTAPIINTRIFSTLRSLWNKKDQAKIIGTQFILNFFYAWMVIYLPLLLNKEIGFGWDKIGLIFTIMLLPFILFEMPTGFLADKKFGEKEFLILGFIIMFISTIFIPTLHSPVFWIWTVLLFVTRVGASLVEASSESYFFKHVKEEDTGFISLFRMARPLSYVIAPLFALPVVYFFSYSSSFYFLACFTLLGLLFIPKRDTK</sequence>
<dbReference type="InterPro" id="IPR011701">
    <property type="entry name" value="MFS"/>
</dbReference>
<name>A0A1G2TX45_9BACT</name>
<protein>
    <recommendedName>
        <fullName evidence="10">Major facilitator superfamily (MFS) profile domain-containing protein</fullName>
    </recommendedName>
</protein>
<evidence type="ECO:0008006" key="10">
    <source>
        <dbReference type="Google" id="ProtNLM"/>
    </source>
</evidence>
<feature type="transmembrane region" description="Helical" evidence="7">
    <location>
        <begin position="267"/>
        <end position="285"/>
    </location>
</feature>
<keyword evidence="6 7" id="KW-0472">Membrane</keyword>